<comment type="similarity">
    <text evidence="3">Belongs to the PIGG/PIGN/PIGO family. PIGO subfamily.</text>
</comment>
<evidence type="ECO:0000256" key="7">
    <source>
        <dbReference type="ARBA" id="ARBA00022824"/>
    </source>
</evidence>
<evidence type="ECO:0000256" key="9">
    <source>
        <dbReference type="ARBA" id="ARBA00023136"/>
    </source>
</evidence>
<keyword evidence="9" id="KW-0472">Membrane</keyword>
<dbReference type="InterPro" id="IPR002591">
    <property type="entry name" value="Phosphodiest/P_Trfase"/>
</dbReference>
<comment type="subcellular location">
    <subcellularLocation>
        <location evidence="1">Endoplasmic reticulum membrane</location>
        <topology evidence="1">Multi-pass membrane protein</topology>
    </subcellularLocation>
</comment>
<sequence>MKKRHTVFFAWLFLLYSNGVLHFLQGFLLTRREIHLKSSAFDGVSCCLEPKYRQIIILLIDALRYDFLPYNNSTSSGAIYHNNFPVVHKLLKDDHAVLYQFVADPPTTTMQRLKGMTTGSLPTFIDIGSNFASDELIEDNLISQLTSSSFNVTFMGDETWKSLFPKSFQRSFPFPSFDVWDIDTVDRGVEGHLVSEMMKQDWNLLIAHCLGVDHTGHRYGPEHPAMPRKLKEMNSLIEKIIRNMNSQTLLLVMGDHGMTRSGDHGGDSPDEINAGLFAYSPGWNIKFNDSKTEVVSQVDLVPTLSILLGIPIPYSNLGSVILDFVFPEQLFRETHSSEKDNLAIALSYFSDALYINAKQIWRYLKTYRRDSPFPEKEFQQLSSQFTHVSDLFDGLKIEGCSKNCSSDSSCCPNHEKLKEFITTVQIFLSEAKEICRSMWARFDLTSIIVGLAIFTSSLLLNATVLIDCESTSMRPVSYIGVAGAFFSVLLQRWPIMVVLGLSLAPVLIYLAMAMRFMRLKGFHVTFLFPFFLAVSYTSNSFVVEEPYVVHYLAQSLIWLPLFFRRRTGQFVIRSGLSLSVRLGLAFFRCREEQFPVCEAHSLHRSLTSLSGSSWMLYERMSLALASCFVLYLLLARYLQVDKKIGFMVAIVWCHWIVQSACFLMGGDTAALTFLPKLFYSVFVLKLARDIYQFVVDNEHGKVSNYRRKISDMVILLSTLAVLLAGDGLAPGIILTLVSIVLFAQLFAEVSSTEEMWPLYGILSLHGFFASGHHTSLASIPWEAAFVGISHSSSQGGLANVLPTFFVSYSTAFSMLLHAMAVPIVALSTATVRKNKESRMRLANGWLYILFFHAVRLFGCMGAAALHRRHLMVWKIFAPRLLYELLFAVYTSLGIVTSLILFQATM</sequence>
<evidence type="ECO:0000256" key="5">
    <source>
        <dbReference type="ARBA" id="ARBA00022679"/>
    </source>
</evidence>
<dbReference type="InterPro" id="IPR039524">
    <property type="entry name" value="PIGO/GPI13"/>
</dbReference>
<dbReference type="InterPro" id="IPR045687">
    <property type="entry name" value="PIGG/GPI7_C"/>
</dbReference>
<dbReference type="AlphaFoldDB" id="A0A0P6F9Q2"/>
<evidence type="ECO:0000313" key="13">
    <source>
        <dbReference type="EMBL" id="JAN31191.1"/>
    </source>
</evidence>
<dbReference type="OrthoDB" id="272139at2759"/>
<evidence type="ECO:0000256" key="4">
    <source>
        <dbReference type="ARBA" id="ARBA00022502"/>
    </source>
</evidence>
<dbReference type="InterPro" id="IPR037675">
    <property type="entry name" value="PIG-O_N"/>
</dbReference>
<evidence type="ECO:0000256" key="3">
    <source>
        <dbReference type="ARBA" id="ARBA00008695"/>
    </source>
</evidence>
<keyword evidence="10" id="KW-0325">Glycoprotein</keyword>
<keyword evidence="8" id="KW-1133">Transmembrane helix</keyword>
<protein>
    <recommendedName>
        <fullName evidence="12">GPI ethanolamine phosphate transferase 3, catalytic subunit</fullName>
    </recommendedName>
    <alternativeName>
        <fullName evidence="11">Phosphatidylinositol-glycan biosynthesis class O protein</fullName>
    </alternativeName>
</protein>
<evidence type="ECO:0000256" key="2">
    <source>
        <dbReference type="ARBA" id="ARBA00004687"/>
    </source>
</evidence>
<dbReference type="PANTHER" id="PTHR23071">
    <property type="entry name" value="PHOSPHATIDYLINOSITOL GLYCAN"/>
    <property type="match status" value="1"/>
</dbReference>
<dbReference type="Pfam" id="PF01663">
    <property type="entry name" value="Phosphodiest"/>
    <property type="match status" value="1"/>
</dbReference>
<dbReference type="UniPathway" id="UPA00196"/>
<keyword evidence="5 13" id="KW-0808">Transferase</keyword>
<evidence type="ECO:0000256" key="8">
    <source>
        <dbReference type="ARBA" id="ARBA00022989"/>
    </source>
</evidence>
<dbReference type="GO" id="GO:0005789">
    <property type="term" value="C:endoplasmic reticulum membrane"/>
    <property type="evidence" value="ECO:0007669"/>
    <property type="project" value="UniProtKB-SubCell"/>
</dbReference>
<name>A0A0P6F9Q2_9CRUS</name>
<dbReference type="InterPro" id="IPR017850">
    <property type="entry name" value="Alkaline_phosphatase_core_sf"/>
</dbReference>
<keyword evidence="4" id="KW-0337">GPI-anchor biosynthesis</keyword>
<dbReference type="SUPFAM" id="SSF53649">
    <property type="entry name" value="Alkaline phosphatase-like"/>
    <property type="match status" value="1"/>
</dbReference>
<evidence type="ECO:0000256" key="6">
    <source>
        <dbReference type="ARBA" id="ARBA00022692"/>
    </source>
</evidence>
<comment type="pathway">
    <text evidence="2">Glycolipid biosynthesis; glycosylphosphatidylinositol-anchor biosynthesis.</text>
</comment>
<accession>A0A0P6F9Q2</accession>
<organism evidence="13">
    <name type="scientific">Daphnia magna</name>
    <dbReference type="NCBI Taxonomy" id="35525"/>
    <lineage>
        <taxon>Eukaryota</taxon>
        <taxon>Metazoa</taxon>
        <taxon>Ecdysozoa</taxon>
        <taxon>Arthropoda</taxon>
        <taxon>Crustacea</taxon>
        <taxon>Branchiopoda</taxon>
        <taxon>Diplostraca</taxon>
        <taxon>Cladocera</taxon>
        <taxon>Anomopoda</taxon>
        <taxon>Daphniidae</taxon>
        <taxon>Daphnia</taxon>
    </lineage>
</organism>
<reference evidence="13" key="1">
    <citation type="submission" date="2015-10" db="EMBL/GenBank/DDBJ databases">
        <title>EvidentialGene: Evidence-directed Construction of Complete mRNA Transcriptomes without Genomes.</title>
        <authorList>
            <person name="Gilbert D.G."/>
        </authorList>
    </citation>
    <scope>NUCLEOTIDE SEQUENCE</scope>
</reference>
<keyword evidence="6" id="KW-0812">Transmembrane</keyword>
<keyword evidence="7" id="KW-0256">Endoplasmic reticulum</keyword>
<evidence type="ECO:0000256" key="1">
    <source>
        <dbReference type="ARBA" id="ARBA00004477"/>
    </source>
</evidence>
<dbReference type="GO" id="GO:0006506">
    <property type="term" value="P:GPI anchor biosynthetic process"/>
    <property type="evidence" value="ECO:0007669"/>
    <property type="project" value="UniProtKB-UniPathway"/>
</dbReference>
<evidence type="ECO:0000256" key="10">
    <source>
        <dbReference type="ARBA" id="ARBA00023180"/>
    </source>
</evidence>
<dbReference type="PANTHER" id="PTHR23071:SF1">
    <property type="entry name" value="GPI ETHANOLAMINE PHOSPHATE TRANSFERASE 3"/>
    <property type="match status" value="1"/>
</dbReference>
<evidence type="ECO:0000256" key="12">
    <source>
        <dbReference type="ARBA" id="ARBA00093602"/>
    </source>
</evidence>
<dbReference type="Pfam" id="PF19316">
    <property type="entry name" value="PIGO_PIGG"/>
    <property type="match status" value="1"/>
</dbReference>
<dbReference type="CDD" id="cd16023">
    <property type="entry name" value="GPI_EPT_3"/>
    <property type="match status" value="1"/>
</dbReference>
<dbReference type="FunFam" id="3.40.720.10:FF:000041">
    <property type="entry name" value="GPI ethanolamine phosphate transferase 3"/>
    <property type="match status" value="1"/>
</dbReference>
<dbReference type="Gene3D" id="3.40.720.10">
    <property type="entry name" value="Alkaline Phosphatase, subunit A"/>
    <property type="match status" value="1"/>
</dbReference>
<evidence type="ECO:0000256" key="11">
    <source>
        <dbReference type="ARBA" id="ARBA00079084"/>
    </source>
</evidence>
<dbReference type="GO" id="GO:0051377">
    <property type="term" value="F:mannose-ethanolamine phosphotransferase activity"/>
    <property type="evidence" value="ECO:0007669"/>
    <property type="project" value="InterPro"/>
</dbReference>
<proteinExistence type="inferred from homology"/>
<dbReference type="EMBL" id="GDIQ01063546">
    <property type="protein sequence ID" value="JAN31191.1"/>
    <property type="molecule type" value="Transcribed_RNA"/>
</dbReference>